<protein>
    <submittedName>
        <fullName evidence="9">Uncharacterized protein</fullName>
    </submittedName>
</protein>
<dbReference type="OrthoDB" id="438545at2759"/>
<evidence type="ECO:0000256" key="4">
    <source>
        <dbReference type="ARBA" id="ARBA00023054"/>
    </source>
</evidence>
<evidence type="ECO:0000256" key="8">
    <source>
        <dbReference type="SAM" id="MobiDB-lite"/>
    </source>
</evidence>
<dbReference type="EMBL" id="AGNL01006095">
    <property type="protein sequence ID" value="EJK72276.1"/>
    <property type="molecule type" value="Genomic_DNA"/>
</dbReference>
<keyword evidence="4 7" id="KW-0175">Coiled coil</keyword>
<keyword evidence="5" id="KW-0969">Cilium</keyword>
<dbReference type="InterPro" id="IPR019366">
    <property type="entry name" value="Clusterin-associated_protein-1"/>
</dbReference>
<comment type="similarity">
    <text evidence="2">Belongs to the CLUAP1 family.</text>
</comment>
<dbReference type="PANTHER" id="PTHR21547:SF0">
    <property type="entry name" value="CLUSTERIN-ASSOCIATED PROTEIN 1"/>
    <property type="match status" value="1"/>
</dbReference>
<feature type="coiled-coil region" evidence="7">
    <location>
        <begin position="2"/>
        <end position="75"/>
    </location>
</feature>
<evidence type="ECO:0000313" key="9">
    <source>
        <dbReference type="EMBL" id="EJK72276.1"/>
    </source>
</evidence>
<evidence type="ECO:0000256" key="6">
    <source>
        <dbReference type="ARBA" id="ARBA00023273"/>
    </source>
</evidence>
<dbReference type="PANTHER" id="PTHR21547">
    <property type="entry name" value="CLUSTERIN ASSOCIATED PROTEIN 1"/>
    <property type="match status" value="1"/>
</dbReference>
<organism evidence="9 10">
    <name type="scientific">Thalassiosira oceanica</name>
    <name type="common">Marine diatom</name>
    <dbReference type="NCBI Taxonomy" id="159749"/>
    <lineage>
        <taxon>Eukaryota</taxon>
        <taxon>Sar</taxon>
        <taxon>Stramenopiles</taxon>
        <taxon>Ochrophyta</taxon>
        <taxon>Bacillariophyta</taxon>
        <taxon>Coscinodiscophyceae</taxon>
        <taxon>Thalassiosirophycidae</taxon>
        <taxon>Thalassiosirales</taxon>
        <taxon>Thalassiosiraceae</taxon>
        <taxon>Thalassiosira</taxon>
    </lineage>
</organism>
<sequence>MLEGKVAKAQALQLDLDELSKRISQSLLNEIAERGQVADKFFDTTDIVSSVATLKENIQEEIEDWNQQEKSFLLRSKLLISKQRGLEDKIQKRRHELERRYARWDSLKHIRSAYADEYEQLEDELRLEYESHVLKLRNIDFLESELLQFRQNNAHEQMVSRNDIKKRQKEFFLEENRRLHCSLREEGDSISTSLREGDISISTSDTRTCDSGHGNNAASLSPPSSGHEYNSQMDSDTDSDDNTLPLSRFDIQRLDWTGIQVAKQVNQVKMMKARERRSRRRRGLSCPAECPLHAGGSIGSVRGLRQPQTINAPSVVDLSAPMCSRPSHERYFLSDLSLLPASDVARNRISRIWTATPPGEGDGPGGVAARFVMMSSVETAATEFNDSVGRSVGRSLY</sequence>
<name>K0TFE1_THAOC</name>
<evidence type="ECO:0000256" key="5">
    <source>
        <dbReference type="ARBA" id="ARBA00023069"/>
    </source>
</evidence>
<evidence type="ECO:0000256" key="7">
    <source>
        <dbReference type="SAM" id="Coils"/>
    </source>
</evidence>
<comment type="subcellular location">
    <subcellularLocation>
        <location evidence="1">Cell projection</location>
        <location evidence="1">Cilium</location>
    </subcellularLocation>
</comment>
<evidence type="ECO:0000313" key="10">
    <source>
        <dbReference type="Proteomes" id="UP000266841"/>
    </source>
</evidence>
<evidence type="ECO:0000256" key="3">
    <source>
        <dbReference type="ARBA" id="ARBA00022794"/>
    </source>
</evidence>
<evidence type="ECO:0000256" key="2">
    <source>
        <dbReference type="ARBA" id="ARBA00008340"/>
    </source>
</evidence>
<proteinExistence type="inferred from homology"/>
<comment type="caution">
    <text evidence="9">The sequence shown here is derived from an EMBL/GenBank/DDBJ whole genome shotgun (WGS) entry which is preliminary data.</text>
</comment>
<dbReference type="GO" id="GO:0005815">
    <property type="term" value="C:microtubule organizing center"/>
    <property type="evidence" value="ECO:0007669"/>
    <property type="project" value="TreeGrafter"/>
</dbReference>
<keyword evidence="3" id="KW-0970">Cilium biogenesis/degradation</keyword>
<accession>K0TFE1</accession>
<dbReference type="GO" id="GO:0060271">
    <property type="term" value="P:cilium assembly"/>
    <property type="evidence" value="ECO:0007669"/>
    <property type="project" value="TreeGrafter"/>
</dbReference>
<dbReference type="GO" id="GO:0005929">
    <property type="term" value="C:cilium"/>
    <property type="evidence" value="ECO:0007669"/>
    <property type="project" value="UniProtKB-SubCell"/>
</dbReference>
<dbReference type="eggNOG" id="ENOG502TBA5">
    <property type="taxonomic scope" value="Eukaryota"/>
</dbReference>
<feature type="region of interest" description="Disordered" evidence="8">
    <location>
        <begin position="202"/>
        <end position="244"/>
    </location>
</feature>
<keyword evidence="6" id="KW-0966">Cell projection</keyword>
<evidence type="ECO:0000256" key="1">
    <source>
        <dbReference type="ARBA" id="ARBA00004138"/>
    </source>
</evidence>
<gene>
    <name evidence="9" type="ORF">THAOC_06204</name>
</gene>
<dbReference type="Proteomes" id="UP000266841">
    <property type="component" value="Unassembled WGS sequence"/>
</dbReference>
<keyword evidence="10" id="KW-1185">Reference proteome</keyword>
<feature type="compositionally biased region" description="Polar residues" evidence="8">
    <location>
        <begin position="213"/>
        <end position="234"/>
    </location>
</feature>
<dbReference type="Pfam" id="PF10234">
    <property type="entry name" value="Cluap1"/>
    <property type="match status" value="1"/>
</dbReference>
<reference evidence="9 10" key="1">
    <citation type="journal article" date="2012" name="Genome Biol.">
        <title>Genome and low-iron response of an oceanic diatom adapted to chronic iron limitation.</title>
        <authorList>
            <person name="Lommer M."/>
            <person name="Specht M."/>
            <person name="Roy A.S."/>
            <person name="Kraemer L."/>
            <person name="Andreson R."/>
            <person name="Gutowska M.A."/>
            <person name="Wolf J."/>
            <person name="Bergner S.V."/>
            <person name="Schilhabel M.B."/>
            <person name="Klostermeier U.C."/>
            <person name="Beiko R.G."/>
            <person name="Rosenstiel P."/>
            <person name="Hippler M."/>
            <person name="Laroche J."/>
        </authorList>
    </citation>
    <scope>NUCLEOTIDE SEQUENCE [LARGE SCALE GENOMIC DNA]</scope>
    <source>
        <strain evidence="9 10">CCMP1005</strain>
    </source>
</reference>
<dbReference type="GO" id="GO:0030992">
    <property type="term" value="C:intraciliary transport particle B"/>
    <property type="evidence" value="ECO:0007669"/>
    <property type="project" value="TreeGrafter"/>
</dbReference>
<dbReference type="AlphaFoldDB" id="K0TFE1"/>